<dbReference type="OrthoDB" id="3283at10239"/>
<proteinExistence type="predicted"/>
<dbReference type="EMBL" id="KX397364">
    <property type="protein sequence ID" value="ANZ48278.1"/>
    <property type="molecule type" value="Genomic_DNA"/>
</dbReference>
<evidence type="ECO:0000313" key="1">
    <source>
        <dbReference type="EMBL" id="ANZ48278.1"/>
    </source>
</evidence>
<sequence length="491" mass="54594">MISLYSLNAVTNAMKLCKQFNIRLDAEEDSPIGLLNKATDQAPIFNTGITDEQFFQQLPDITKIKTPAHGTGEASVVADTAAGAEVLNVEDHEPTLFELKNMAIQRCNGMLDFARNVIQPFVQNVIQNNQPVEQQELSEEWNLVPVGMDAALESPVVQALIDEIENPLGNGTTHEAVKANVPTNLEIPETGNKMYDDLVRTLLNETGMSIVEAVQGMLEGNMLSPVSEQAPHNLKKNILFMLLASYYVERPWENSNLGSGEWRAKMLPLYYSNIGWVYAYANAIVERVASGNVVFGYDGNEKKVYICQEAFKDYLEKGGDVEALLGAIYLLDDGDTRVSTRVPSLLERANDYRAAYAHRSAIQRAKNDTDWLSRNRASLKTAFAVAIDTLDPEYLSRDNQGNLATAEQIKTGVFSAIDHLFGNSTKDITEFVIRTSAAEVFGEYDLCNLLLEIHHGMINNRQPDEVATDWMINYVINWVCGAICVDILKRA</sequence>
<reference evidence="1" key="1">
    <citation type="submission" date="2016-06" db="EMBL/GenBank/DDBJ databases">
        <authorList>
            <person name="Berg J.A."/>
            <person name="Hyde J.R."/>
            <person name="Breakwell D.P."/>
            <person name="Hope S."/>
            <person name="Grose J.H."/>
        </authorList>
    </citation>
    <scope>NUCLEOTIDE SEQUENCE [LARGE SCALE GENOMIC DNA]</scope>
</reference>
<name>A0A1B2IAI3_9CAUD</name>
<gene>
    <name evidence="1" type="ORF">ASESINO_265</name>
</gene>
<protein>
    <submittedName>
        <fullName evidence="1">Uncharacterized protein</fullName>
    </submittedName>
</protein>
<accession>A0A1B2IAI3</accession>
<dbReference type="KEGG" id="vg:29057215"/>
<dbReference type="Proteomes" id="UP000202181">
    <property type="component" value="Segment"/>
</dbReference>
<keyword evidence="2" id="KW-1185">Reference proteome</keyword>
<evidence type="ECO:0000313" key="2">
    <source>
        <dbReference type="Proteomes" id="UP000202181"/>
    </source>
</evidence>
<dbReference type="GeneID" id="29057215"/>
<dbReference type="RefSeq" id="YP_009290883.1">
    <property type="nucleotide sequence ID" value="NC_031107.2"/>
</dbReference>
<organism evidence="1 2">
    <name type="scientific">Erwinia phage vB_EamM_Asesino</name>
    <dbReference type="NCBI Taxonomy" id="1883370"/>
    <lineage>
        <taxon>Viruses</taxon>
        <taxon>Duplodnaviria</taxon>
        <taxon>Heunggongvirae</taxon>
        <taxon>Uroviricota</taxon>
        <taxon>Caudoviricetes</taxon>
        <taxon>Chimalliviridae</taxon>
        <taxon>Erskinevirus</taxon>
        <taxon>Erskinevirus asesino</taxon>
    </lineage>
</organism>